<dbReference type="GO" id="GO:0061630">
    <property type="term" value="F:ubiquitin protein ligase activity"/>
    <property type="evidence" value="ECO:0007669"/>
    <property type="project" value="UniProtKB-EC"/>
</dbReference>
<evidence type="ECO:0000256" key="9">
    <source>
        <dbReference type="SAM" id="Phobius"/>
    </source>
</evidence>
<feature type="domain" description="RING-type" evidence="10">
    <location>
        <begin position="13"/>
        <end position="55"/>
    </location>
</feature>
<keyword evidence="9" id="KW-0472">Membrane</keyword>
<evidence type="ECO:0000313" key="12">
    <source>
        <dbReference type="EMBL" id="VFT94421.1"/>
    </source>
</evidence>
<name>A0A485LA33_9STRA</name>
<dbReference type="Proteomes" id="UP000332933">
    <property type="component" value="Unassembled WGS sequence"/>
</dbReference>
<evidence type="ECO:0000256" key="3">
    <source>
        <dbReference type="ARBA" id="ARBA00012483"/>
    </source>
</evidence>
<evidence type="ECO:0000256" key="4">
    <source>
        <dbReference type="ARBA" id="ARBA00022679"/>
    </source>
</evidence>
<evidence type="ECO:0000313" key="11">
    <source>
        <dbReference type="EMBL" id="KAF0691058.1"/>
    </source>
</evidence>
<dbReference type="EMBL" id="CAADRA010006240">
    <property type="protein sequence ID" value="VFT94421.1"/>
    <property type="molecule type" value="Genomic_DNA"/>
</dbReference>
<evidence type="ECO:0000259" key="10">
    <source>
        <dbReference type="PROSITE" id="PS50089"/>
    </source>
</evidence>
<sequence>MPCVHLDREDVLCAICLDVLTAPITFPCGHSFDKHCFNQYIHTIARATILCPTCRAVLTLPLGHRFAINRWMESVVQRAFPEEFHRAKADHAHMETLASPPPTKTAPLVSKVSGFVIVSLVLAFSAALVALLHCPLNASPSTTSLWDIPLDGTEGFFKLGALVVLVNSLWNVYHRLTTLEVLVPY</sequence>
<evidence type="ECO:0000256" key="7">
    <source>
        <dbReference type="ARBA" id="ARBA00023242"/>
    </source>
</evidence>
<dbReference type="InterPro" id="IPR013083">
    <property type="entry name" value="Znf_RING/FYVE/PHD"/>
</dbReference>
<keyword evidence="4" id="KW-0808">Transferase</keyword>
<dbReference type="SMART" id="SM00184">
    <property type="entry name" value="RING"/>
    <property type="match status" value="1"/>
</dbReference>
<dbReference type="GO" id="GO:0008270">
    <property type="term" value="F:zinc ion binding"/>
    <property type="evidence" value="ECO:0007669"/>
    <property type="project" value="UniProtKB-KW"/>
</dbReference>
<feature type="transmembrane region" description="Helical" evidence="9">
    <location>
        <begin position="114"/>
        <end position="136"/>
    </location>
</feature>
<feature type="transmembrane region" description="Helical" evidence="9">
    <location>
        <begin position="156"/>
        <end position="173"/>
    </location>
</feature>
<dbReference type="PANTHER" id="PTHR23328:SF0">
    <property type="entry name" value="RING-TYPE DOMAIN-CONTAINING PROTEIN"/>
    <property type="match status" value="1"/>
</dbReference>
<organism evidence="12 13">
    <name type="scientific">Aphanomyces stellatus</name>
    <dbReference type="NCBI Taxonomy" id="120398"/>
    <lineage>
        <taxon>Eukaryota</taxon>
        <taxon>Sar</taxon>
        <taxon>Stramenopiles</taxon>
        <taxon>Oomycota</taxon>
        <taxon>Saprolegniomycetes</taxon>
        <taxon>Saprolegniales</taxon>
        <taxon>Verrucalvaceae</taxon>
        <taxon>Aphanomyces</taxon>
    </lineage>
</organism>
<dbReference type="GO" id="GO:0006302">
    <property type="term" value="P:double-strand break repair"/>
    <property type="evidence" value="ECO:0007669"/>
    <property type="project" value="TreeGrafter"/>
</dbReference>
<comment type="subcellular location">
    <subcellularLocation>
        <location evidence="2">Nucleus</location>
    </subcellularLocation>
</comment>
<evidence type="ECO:0000256" key="2">
    <source>
        <dbReference type="ARBA" id="ARBA00004123"/>
    </source>
</evidence>
<dbReference type="OrthoDB" id="70661at2759"/>
<keyword evidence="9" id="KW-0812">Transmembrane</keyword>
<reference evidence="11" key="2">
    <citation type="submission" date="2019-06" db="EMBL/GenBank/DDBJ databases">
        <title>Genomics analysis of Aphanomyces spp. identifies a new class of oomycete effector associated with host adaptation.</title>
        <authorList>
            <person name="Gaulin E."/>
        </authorList>
    </citation>
    <scope>NUCLEOTIDE SEQUENCE</scope>
    <source>
        <strain evidence="11">CBS 578.67</strain>
    </source>
</reference>
<dbReference type="PANTHER" id="PTHR23328">
    <property type="entry name" value="RING-TYPE DOMAIN-CONTAINING PROTEIN"/>
    <property type="match status" value="1"/>
</dbReference>
<keyword evidence="6" id="KW-0833">Ubl conjugation pathway</keyword>
<protein>
    <recommendedName>
        <fullName evidence="3">RING-type E3 ubiquitin transferase</fullName>
        <ecNumber evidence="3">2.3.2.27</ecNumber>
    </recommendedName>
</protein>
<comment type="catalytic activity">
    <reaction evidence="1">
        <text>S-ubiquitinyl-[E2 ubiquitin-conjugating enzyme]-L-cysteine + [acceptor protein]-L-lysine = [E2 ubiquitin-conjugating enzyme]-L-cysteine + N(6)-ubiquitinyl-[acceptor protein]-L-lysine.</text>
        <dbReference type="EC" id="2.3.2.27"/>
    </reaction>
</comment>
<dbReference type="AlphaFoldDB" id="A0A485LA33"/>
<evidence type="ECO:0000256" key="5">
    <source>
        <dbReference type="ARBA" id="ARBA00022763"/>
    </source>
</evidence>
<keyword evidence="8" id="KW-0479">Metal-binding</keyword>
<keyword evidence="8" id="KW-0863">Zinc-finger</keyword>
<evidence type="ECO:0000313" key="13">
    <source>
        <dbReference type="Proteomes" id="UP000332933"/>
    </source>
</evidence>
<dbReference type="PROSITE" id="PS50089">
    <property type="entry name" value="ZF_RING_2"/>
    <property type="match status" value="1"/>
</dbReference>
<keyword evidence="5" id="KW-0227">DNA damage</keyword>
<keyword evidence="9" id="KW-1133">Transmembrane helix</keyword>
<dbReference type="SUPFAM" id="SSF57850">
    <property type="entry name" value="RING/U-box"/>
    <property type="match status" value="1"/>
</dbReference>
<dbReference type="GO" id="GO:0031491">
    <property type="term" value="F:nucleosome binding"/>
    <property type="evidence" value="ECO:0007669"/>
    <property type="project" value="TreeGrafter"/>
</dbReference>
<reference evidence="12 13" key="1">
    <citation type="submission" date="2019-03" db="EMBL/GenBank/DDBJ databases">
        <authorList>
            <person name="Gaulin E."/>
            <person name="Dumas B."/>
        </authorList>
    </citation>
    <scope>NUCLEOTIDE SEQUENCE [LARGE SCALE GENOMIC DNA]</scope>
    <source>
        <strain evidence="12">CBS 568.67</strain>
    </source>
</reference>
<dbReference type="Gene3D" id="3.30.40.10">
    <property type="entry name" value="Zinc/RING finger domain, C3HC4 (zinc finger)"/>
    <property type="match status" value="1"/>
</dbReference>
<evidence type="ECO:0000256" key="1">
    <source>
        <dbReference type="ARBA" id="ARBA00000900"/>
    </source>
</evidence>
<proteinExistence type="predicted"/>
<dbReference type="EMBL" id="VJMH01006219">
    <property type="protein sequence ID" value="KAF0691058.1"/>
    <property type="molecule type" value="Genomic_DNA"/>
</dbReference>
<keyword evidence="8" id="KW-0862">Zinc</keyword>
<keyword evidence="7" id="KW-0539">Nucleus</keyword>
<dbReference type="GO" id="GO:0005634">
    <property type="term" value="C:nucleus"/>
    <property type="evidence" value="ECO:0007669"/>
    <property type="project" value="UniProtKB-SubCell"/>
</dbReference>
<gene>
    <name evidence="12" type="primary">Aste57867_17670</name>
    <name evidence="11" type="ORF">As57867_017609</name>
    <name evidence="12" type="ORF">ASTE57867_17670</name>
</gene>
<accession>A0A485LA33</accession>
<keyword evidence="13" id="KW-1185">Reference proteome</keyword>
<evidence type="ECO:0000256" key="8">
    <source>
        <dbReference type="PROSITE-ProRule" id="PRU00175"/>
    </source>
</evidence>
<dbReference type="EC" id="2.3.2.27" evidence="3"/>
<dbReference type="InterPro" id="IPR051657">
    <property type="entry name" value="RNF168/RNF169_E3_ubiq-ligase"/>
</dbReference>
<dbReference type="GO" id="GO:0035861">
    <property type="term" value="C:site of double-strand break"/>
    <property type="evidence" value="ECO:0007669"/>
    <property type="project" value="TreeGrafter"/>
</dbReference>
<evidence type="ECO:0000256" key="6">
    <source>
        <dbReference type="ARBA" id="ARBA00022786"/>
    </source>
</evidence>
<dbReference type="InterPro" id="IPR001841">
    <property type="entry name" value="Znf_RING"/>
</dbReference>
<dbReference type="Pfam" id="PF15227">
    <property type="entry name" value="zf-C3HC4_4"/>
    <property type="match status" value="1"/>
</dbReference>